<dbReference type="EMBL" id="KZ772753">
    <property type="protein sequence ID" value="PTQ34298.1"/>
    <property type="molecule type" value="Genomic_DNA"/>
</dbReference>
<sequence length="56" mass="6283">MVIEGTVQFSYLSDSVDRVHDFEENVWKQASVCGLASQTVDHMSSQRKNGNYGMLS</sequence>
<evidence type="ECO:0000313" key="2">
    <source>
        <dbReference type="Proteomes" id="UP000244005"/>
    </source>
</evidence>
<name>A0A2R6WKB6_MARPO</name>
<gene>
    <name evidence="1" type="ORF">MARPO_0081s0025</name>
</gene>
<organism evidence="1 2">
    <name type="scientific">Marchantia polymorpha</name>
    <name type="common">Common liverwort</name>
    <name type="synonym">Marchantia aquatica</name>
    <dbReference type="NCBI Taxonomy" id="3197"/>
    <lineage>
        <taxon>Eukaryota</taxon>
        <taxon>Viridiplantae</taxon>
        <taxon>Streptophyta</taxon>
        <taxon>Embryophyta</taxon>
        <taxon>Marchantiophyta</taxon>
        <taxon>Marchantiopsida</taxon>
        <taxon>Marchantiidae</taxon>
        <taxon>Marchantiales</taxon>
        <taxon>Marchantiaceae</taxon>
        <taxon>Marchantia</taxon>
    </lineage>
</organism>
<protein>
    <submittedName>
        <fullName evidence="1">Uncharacterized protein</fullName>
    </submittedName>
</protein>
<dbReference type="Proteomes" id="UP000244005">
    <property type="component" value="Unassembled WGS sequence"/>
</dbReference>
<accession>A0A2R6WKB6</accession>
<dbReference type="Gramene" id="Mp8g05240.1">
    <property type="protein sequence ID" value="Mp8g05240.1.cds1"/>
    <property type="gene ID" value="Mp8g05240"/>
</dbReference>
<dbReference type="AlphaFoldDB" id="A0A2R6WKB6"/>
<reference evidence="2" key="1">
    <citation type="journal article" date="2017" name="Cell">
        <title>Insights into land plant evolution garnered from the Marchantia polymorpha genome.</title>
        <authorList>
            <person name="Bowman J.L."/>
            <person name="Kohchi T."/>
            <person name="Yamato K.T."/>
            <person name="Jenkins J."/>
            <person name="Shu S."/>
            <person name="Ishizaki K."/>
            <person name="Yamaoka S."/>
            <person name="Nishihama R."/>
            <person name="Nakamura Y."/>
            <person name="Berger F."/>
            <person name="Adam C."/>
            <person name="Aki S.S."/>
            <person name="Althoff F."/>
            <person name="Araki T."/>
            <person name="Arteaga-Vazquez M.A."/>
            <person name="Balasubrmanian S."/>
            <person name="Barry K."/>
            <person name="Bauer D."/>
            <person name="Boehm C.R."/>
            <person name="Briginshaw L."/>
            <person name="Caballero-Perez J."/>
            <person name="Catarino B."/>
            <person name="Chen F."/>
            <person name="Chiyoda S."/>
            <person name="Chovatia M."/>
            <person name="Davies K.M."/>
            <person name="Delmans M."/>
            <person name="Demura T."/>
            <person name="Dierschke T."/>
            <person name="Dolan L."/>
            <person name="Dorantes-Acosta A.E."/>
            <person name="Eklund D.M."/>
            <person name="Florent S.N."/>
            <person name="Flores-Sandoval E."/>
            <person name="Fujiyama A."/>
            <person name="Fukuzawa H."/>
            <person name="Galik B."/>
            <person name="Grimanelli D."/>
            <person name="Grimwood J."/>
            <person name="Grossniklaus U."/>
            <person name="Hamada T."/>
            <person name="Haseloff J."/>
            <person name="Hetherington A.J."/>
            <person name="Higo A."/>
            <person name="Hirakawa Y."/>
            <person name="Hundley H.N."/>
            <person name="Ikeda Y."/>
            <person name="Inoue K."/>
            <person name="Inoue S.I."/>
            <person name="Ishida S."/>
            <person name="Jia Q."/>
            <person name="Kakita M."/>
            <person name="Kanazawa T."/>
            <person name="Kawai Y."/>
            <person name="Kawashima T."/>
            <person name="Kennedy M."/>
            <person name="Kinose K."/>
            <person name="Kinoshita T."/>
            <person name="Kohara Y."/>
            <person name="Koide E."/>
            <person name="Komatsu K."/>
            <person name="Kopischke S."/>
            <person name="Kubo M."/>
            <person name="Kyozuka J."/>
            <person name="Lagercrantz U."/>
            <person name="Lin S.S."/>
            <person name="Lindquist E."/>
            <person name="Lipzen A.M."/>
            <person name="Lu C.W."/>
            <person name="De Luna E."/>
            <person name="Martienssen R.A."/>
            <person name="Minamino N."/>
            <person name="Mizutani M."/>
            <person name="Mizutani M."/>
            <person name="Mochizuki N."/>
            <person name="Monte I."/>
            <person name="Mosher R."/>
            <person name="Nagasaki H."/>
            <person name="Nakagami H."/>
            <person name="Naramoto S."/>
            <person name="Nishitani K."/>
            <person name="Ohtani M."/>
            <person name="Okamoto T."/>
            <person name="Okumura M."/>
            <person name="Phillips J."/>
            <person name="Pollak B."/>
            <person name="Reinders A."/>
            <person name="Rovekamp M."/>
            <person name="Sano R."/>
            <person name="Sawa S."/>
            <person name="Schmid M.W."/>
            <person name="Shirakawa M."/>
            <person name="Solano R."/>
            <person name="Spunde A."/>
            <person name="Suetsugu N."/>
            <person name="Sugano S."/>
            <person name="Sugiyama A."/>
            <person name="Sun R."/>
            <person name="Suzuki Y."/>
            <person name="Takenaka M."/>
            <person name="Takezawa D."/>
            <person name="Tomogane H."/>
            <person name="Tsuzuki M."/>
            <person name="Ueda T."/>
            <person name="Umeda M."/>
            <person name="Ward J.M."/>
            <person name="Watanabe Y."/>
            <person name="Yazaki K."/>
            <person name="Yokoyama R."/>
            <person name="Yoshitake Y."/>
            <person name="Yotsui I."/>
            <person name="Zachgo S."/>
            <person name="Schmutz J."/>
        </authorList>
    </citation>
    <scope>NUCLEOTIDE SEQUENCE [LARGE SCALE GENOMIC DNA]</scope>
    <source>
        <strain evidence="2">Tak-1</strain>
    </source>
</reference>
<evidence type="ECO:0000313" key="1">
    <source>
        <dbReference type="EMBL" id="PTQ34298.1"/>
    </source>
</evidence>
<keyword evidence="2" id="KW-1185">Reference proteome</keyword>
<proteinExistence type="predicted"/>